<dbReference type="Pfam" id="PF00069">
    <property type="entry name" value="Pkinase"/>
    <property type="match status" value="1"/>
</dbReference>
<dbReference type="OMA" id="HANGKIC"/>
<sequence>MESTARMRKTRIKTCDEAFYRPNFNRQKKLWNNDESPTRIKACCSVKHSEKETIYSADNPFLVLPSKRKLSNRCRALILSPLRLLRVFSERRQLYQKNKTAQTATTSINGKNNYRIGEGSFGAVFRHVYNNRDVAIKQLYHCRHSSSSHFYSFCSELNAFRLPPSPYVVQAIALTSSGICLQIVTEFIEGKNLQQLINDDMWHVNFSQRLQLAFQVISGLVHCHDHLLLHLDVKPANIIVHANGKICKLSDFGCSRTATTSQNDLLLAGEEIANAGFGTITYKAPELLKGQTITDRADIYSFSLVLWQTLTQETIYSYMHPHIFIYGVVARKLRPKLELLDLPKNKHSRTLITLLENCWSDELTKRPSAVLVQQIIKQFMSNKKLILS</sequence>
<organism evidence="10 11">
    <name type="scientific">Onchocerca volvulus</name>
    <dbReference type="NCBI Taxonomy" id="6282"/>
    <lineage>
        <taxon>Eukaryota</taxon>
        <taxon>Metazoa</taxon>
        <taxon>Ecdysozoa</taxon>
        <taxon>Nematoda</taxon>
        <taxon>Chromadorea</taxon>
        <taxon>Rhabditida</taxon>
        <taxon>Spirurina</taxon>
        <taxon>Spiruromorpha</taxon>
        <taxon>Filarioidea</taxon>
        <taxon>Onchocercidae</taxon>
        <taxon>Onchocerca</taxon>
    </lineage>
</organism>
<proteinExistence type="predicted"/>
<dbReference type="AlphaFoldDB" id="A0A8R1XTU0"/>
<evidence type="ECO:0000256" key="8">
    <source>
        <dbReference type="ARBA" id="ARBA00048679"/>
    </source>
</evidence>
<keyword evidence="4" id="KW-0547">Nucleotide-binding</keyword>
<keyword evidence="11" id="KW-1185">Reference proteome</keyword>
<dbReference type="Proteomes" id="UP000024404">
    <property type="component" value="Unassembled WGS sequence"/>
</dbReference>
<protein>
    <recommendedName>
        <fullName evidence="1">non-specific serine/threonine protein kinase</fullName>
        <ecNumber evidence="1">2.7.11.1</ecNumber>
    </recommendedName>
</protein>
<dbReference type="PROSITE" id="PS00108">
    <property type="entry name" value="PROTEIN_KINASE_ST"/>
    <property type="match status" value="1"/>
</dbReference>
<evidence type="ECO:0000256" key="3">
    <source>
        <dbReference type="ARBA" id="ARBA00022679"/>
    </source>
</evidence>
<dbReference type="SUPFAM" id="SSF56112">
    <property type="entry name" value="Protein kinase-like (PK-like)"/>
    <property type="match status" value="1"/>
</dbReference>
<dbReference type="EC" id="2.7.11.1" evidence="1"/>
<dbReference type="GO" id="GO:0005524">
    <property type="term" value="F:ATP binding"/>
    <property type="evidence" value="ECO:0007669"/>
    <property type="project" value="UniProtKB-KW"/>
</dbReference>
<dbReference type="InterPro" id="IPR011009">
    <property type="entry name" value="Kinase-like_dom_sf"/>
</dbReference>
<dbReference type="PANTHER" id="PTHR44329">
    <property type="entry name" value="SERINE/THREONINE-PROTEIN KINASE TNNI3K-RELATED"/>
    <property type="match status" value="1"/>
</dbReference>
<reference evidence="11" key="1">
    <citation type="submission" date="2013-10" db="EMBL/GenBank/DDBJ databases">
        <title>Genome sequencing of Onchocerca volvulus.</title>
        <authorList>
            <person name="Cotton J."/>
            <person name="Tsai J."/>
            <person name="Stanley E."/>
            <person name="Tracey A."/>
            <person name="Holroyd N."/>
            <person name="Lustigman S."/>
            <person name="Berriman M."/>
        </authorList>
    </citation>
    <scope>NUCLEOTIDE SEQUENCE</scope>
</reference>
<evidence type="ECO:0000256" key="2">
    <source>
        <dbReference type="ARBA" id="ARBA00022527"/>
    </source>
</evidence>
<dbReference type="Gene3D" id="1.10.510.10">
    <property type="entry name" value="Transferase(Phosphotransferase) domain 1"/>
    <property type="match status" value="1"/>
</dbReference>
<evidence type="ECO:0000256" key="6">
    <source>
        <dbReference type="ARBA" id="ARBA00022840"/>
    </source>
</evidence>
<dbReference type="PANTHER" id="PTHR44329:SF285">
    <property type="entry name" value="V-MOS MOLONEY MURINE SARCOMA VIRAL ONCO HOMOLOG"/>
    <property type="match status" value="1"/>
</dbReference>
<dbReference type="InterPro" id="IPR008271">
    <property type="entry name" value="Ser/Thr_kinase_AS"/>
</dbReference>
<keyword evidence="6" id="KW-0067">ATP-binding</keyword>
<comment type="catalytic activity">
    <reaction evidence="7">
        <text>L-threonyl-[protein] + ATP = O-phospho-L-threonyl-[protein] + ADP + H(+)</text>
        <dbReference type="Rhea" id="RHEA:46608"/>
        <dbReference type="Rhea" id="RHEA-COMP:11060"/>
        <dbReference type="Rhea" id="RHEA-COMP:11605"/>
        <dbReference type="ChEBI" id="CHEBI:15378"/>
        <dbReference type="ChEBI" id="CHEBI:30013"/>
        <dbReference type="ChEBI" id="CHEBI:30616"/>
        <dbReference type="ChEBI" id="CHEBI:61977"/>
        <dbReference type="ChEBI" id="CHEBI:456216"/>
        <dbReference type="EC" id="2.7.11.1"/>
    </reaction>
</comment>
<dbReference type="InterPro" id="IPR000719">
    <property type="entry name" value="Prot_kinase_dom"/>
</dbReference>
<evidence type="ECO:0000259" key="9">
    <source>
        <dbReference type="PROSITE" id="PS50011"/>
    </source>
</evidence>
<keyword evidence="2" id="KW-0723">Serine/threonine-protein kinase</keyword>
<dbReference type="InterPro" id="IPR051681">
    <property type="entry name" value="Ser/Thr_Kinases-Pseudokinases"/>
</dbReference>
<keyword evidence="5" id="KW-0418">Kinase</keyword>
<feature type="domain" description="Protein kinase" evidence="9">
    <location>
        <begin position="110"/>
        <end position="380"/>
    </location>
</feature>
<dbReference type="EnsemblMetazoa" id="OVOC4096.1">
    <property type="protein sequence ID" value="OVOC4096.1"/>
    <property type="gene ID" value="WBGene00240905"/>
</dbReference>
<name>A0A8R1XTU0_ONCVO</name>
<comment type="catalytic activity">
    <reaction evidence="8">
        <text>L-seryl-[protein] + ATP = O-phospho-L-seryl-[protein] + ADP + H(+)</text>
        <dbReference type="Rhea" id="RHEA:17989"/>
        <dbReference type="Rhea" id="RHEA-COMP:9863"/>
        <dbReference type="Rhea" id="RHEA-COMP:11604"/>
        <dbReference type="ChEBI" id="CHEBI:15378"/>
        <dbReference type="ChEBI" id="CHEBI:29999"/>
        <dbReference type="ChEBI" id="CHEBI:30616"/>
        <dbReference type="ChEBI" id="CHEBI:83421"/>
        <dbReference type="ChEBI" id="CHEBI:456216"/>
        <dbReference type="EC" id="2.7.11.1"/>
    </reaction>
</comment>
<evidence type="ECO:0000256" key="5">
    <source>
        <dbReference type="ARBA" id="ARBA00022777"/>
    </source>
</evidence>
<accession>A0A8R1XTU0</accession>
<dbReference type="EMBL" id="CMVM020000127">
    <property type="status" value="NOT_ANNOTATED_CDS"/>
    <property type="molecule type" value="Genomic_DNA"/>
</dbReference>
<reference evidence="10" key="2">
    <citation type="submission" date="2022-06" db="UniProtKB">
        <authorList>
            <consortium name="EnsemblMetazoa"/>
        </authorList>
    </citation>
    <scope>IDENTIFICATION</scope>
</reference>
<dbReference type="PROSITE" id="PS50011">
    <property type="entry name" value="PROTEIN_KINASE_DOM"/>
    <property type="match status" value="1"/>
</dbReference>
<dbReference type="SMART" id="SM00220">
    <property type="entry name" value="S_TKc"/>
    <property type="match status" value="1"/>
</dbReference>
<evidence type="ECO:0000256" key="7">
    <source>
        <dbReference type="ARBA" id="ARBA00047899"/>
    </source>
</evidence>
<dbReference type="GO" id="GO:0004674">
    <property type="term" value="F:protein serine/threonine kinase activity"/>
    <property type="evidence" value="ECO:0007669"/>
    <property type="project" value="UniProtKB-KW"/>
</dbReference>
<keyword evidence="3" id="KW-0808">Transferase</keyword>
<evidence type="ECO:0000256" key="4">
    <source>
        <dbReference type="ARBA" id="ARBA00022741"/>
    </source>
</evidence>
<evidence type="ECO:0000313" key="10">
    <source>
        <dbReference type="EnsemblMetazoa" id="OVOC4096.1"/>
    </source>
</evidence>
<evidence type="ECO:0000313" key="11">
    <source>
        <dbReference type="Proteomes" id="UP000024404"/>
    </source>
</evidence>
<evidence type="ECO:0000256" key="1">
    <source>
        <dbReference type="ARBA" id="ARBA00012513"/>
    </source>
</evidence>